<gene>
    <name evidence="3" type="ORF">AV656_08480</name>
</gene>
<accession>A0A163FM45</accession>
<keyword evidence="1" id="KW-0472">Membrane</keyword>
<dbReference type="AlphaFoldDB" id="A0A163FM45"/>
<keyword evidence="1" id="KW-1133">Transmembrane helix</keyword>
<proteinExistence type="predicted"/>
<name>A0A163FM45_9BACL</name>
<keyword evidence="1" id="KW-0812">Transmembrane</keyword>
<dbReference type="OrthoDB" id="2357478at2"/>
<feature type="transmembrane region" description="Helical" evidence="1">
    <location>
        <begin position="86"/>
        <end position="107"/>
    </location>
</feature>
<evidence type="ECO:0000256" key="1">
    <source>
        <dbReference type="SAM" id="Phobius"/>
    </source>
</evidence>
<dbReference type="RefSeq" id="WP_063180948.1">
    <property type="nucleotide sequence ID" value="NZ_LQNT01000009.1"/>
</dbReference>
<feature type="transmembrane region" description="Helical" evidence="1">
    <location>
        <begin position="164"/>
        <end position="189"/>
    </location>
</feature>
<dbReference type="Proteomes" id="UP000076490">
    <property type="component" value="Unassembled WGS sequence"/>
</dbReference>
<organism evidence="3 4">
    <name type="scientific">Bhargavaea cecembensis</name>
    <dbReference type="NCBI Taxonomy" id="394098"/>
    <lineage>
        <taxon>Bacteria</taxon>
        <taxon>Bacillati</taxon>
        <taxon>Bacillota</taxon>
        <taxon>Bacilli</taxon>
        <taxon>Bacillales</taxon>
        <taxon>Caryophanaceae</taxon>
        <taxon>Bhargavaea</taxon>
    </lineage>
</organism>
<dbReference type="Pfam" id="PF02517">
    <property type="entry name" value="Rce1-like"/>
    <property type="match status" value="1"/>
</dbReference>
<feature type="transmembrane region" description="Helical" evidence="1">
    <location>
        <begin position="6"/>
        <end position="25"/>
    </location>
</feature>
<feature type="transmembrane region" description="Helical" evidence="1">
    <location>
        <begin position="46"/>
        <end position="66"/>
    </location>
</feature>
<dbReference type="InterPro" id="IPR003675">
    <property type="entry name" value="Rce1/LyrA-like_dom"/>
</dbReference>
<reference evidence="3 4" key="1">
    <citation type="submission" date="2016-01" db="EMBL/GenBank/DDBJ databases">
        <title>Whole genome sequencing of Bhargavaea cecembensis T14.</title>
        <authorList>
            <person name="Hong K.W."/>
        </authorList>
    </citation>
    <scope>NUCLEOTIDE SEQUENCE [LARGE SCALE GENOMIC DNA]</scope>
    <source>
        <strain evidence="3 4">T14</strain>
    </source>
</reference>
<keyword evidence="3" id="KW-0378">Hydrolase</keyword>
<dbReference type="GO" id="GO:0006508">
    <property type="term" value="P:proteolysis"/>
    <property type="evidence" value="ECO:0007669"/>
    <property type="project" value="UniProtKB-KW"/>
</dbReference>
<protein>
    <submittedName>
        <fullName evidence="3">CAAX protease</fullName>
    </submittedName>
</protein>
<sequence>MVEAVILGLLMFLLLYEPIFGYRDFQVFKADVQVNDQARMTYYNHSIVALWVPTLFILLLVAFSGITLGDIGLALPTFNFGPLGTIPSITALGIGLLYFVIAAYFILGSHLSSKVREELTKKKKEEYDRSMIAPILPITAEEKKRWNVVSMTAGLTEEVIYRGFLIFALMHLFPALSIWIVIALAAIIFGLAHTYQGFLTGVVRTSVVGVLFCAIFVSLDSLLPLMVLHFMVDYIAKLGD</sequence>
<dbReference type="EMBL" id="LQNT01000009">
    <property type="protein sequence ID" value="KZE38927.1"/>
    <property type="molecule type" value="Genomic_DNA"/>
</dbReference>
<keyword evidence="3" id="KW-0645">Protease</keyword>
<feature type="transmembrane region" description="Helical" evidence="1">
    <location>
        <begin position="209"/>
        <end position="232"/>
    </location>
</feature>
<evidence type="ECO:0000259" key="2">
    <source>
        <dbReference type="Pfam" id="PF02517"/>
    </source>
</evidence>
<evidence type="ECO:0000313" key="4">
    <source>
        <dbReference type="Proteomes" id="UP000076490"/>
    </source>
</evidence>
<feature type="domain" description="CAAX prenyl protease 2/Lysostaphin resistance protein A-like" evidence="2">
    <location>
        <begin position="148"/>
        <end position="234"/>
    </location>
</feature>
<dbReference type="GO" id="GO:0080120">
    <property type="term" value="P:CAAX-box protein maturation"/>
    <property type="evidence" value="ECO:0007669"/>
    <property type="project" value="UniProtKB-ARBA"/>
</dbReference>
<evidence type="ECO:0000313" key="3">
    <source>
        <dbReference type="EMBL" id="KZE38927.1"/>
    </source>
</evidence>
<dbReference type="GO" id="GO:0004175">
    <property type="term" value="F:endopeptidase activity"/>
    <property type="evidence" value="ECO:0007669"/>
    <property type="project" value="UniProtKB-ARBA"/>
</dbReference>
<comment type="caution">
    <text evidence="3">The sequence shown here is derived from an EMBL/GenBank/DDBJ whole genome shotgun (WGS) entry which is preliminary data.</text>
</comment>